<reference evidence="2" key="1">
    <citation type="submission" date="2018-05" db="EMBL/GenBank/DDBJ databases">
        <authorList>
            <person name="Lanie J.A."/>
            <person name="Ng W.-L."/>
            <person name="Kazmierczak K.M."/>
            <person name="Andrzejewski T.M."/>
            <person name="Davidsen T.M."/>
            <person name="Wayne K.J."/>
            <person name="Tettelin H."/>
            <person name="Glass J.I."/>
            <person name="Rusch D."/>
            <person name="Podicherti R."/>
            <person name="Tsui H.-C.T."/>
            <person name="Winkler M.E."/>
        </authorList>
    </citation>
    <scope>NUCLEOTIDE SEQUENCE</scope>
</reference>
<dbReference type="InterPro" id="IPR041657">
    <property type="entry name" value="HTH_17"/>
</dbReference>
<organism evidence="2">
    <name type="scientific">marine metagenome</name>
    <dbReference type="NCBI Taxonomy" id="408172"/>
    <lineage>
        <taxon>unclassified sequences</taxon>
        <taxon>metagenomes</taxon>
        <taxon>ecological metagenomes</taxon>
    </lineage>
</organism>
<protein>
    <recommendedName>
        <fullName evidence="1">Helix-turn-helix domain-containing protein</fullName>
    </recommendedName>
</protein>
<accession>A0A382E6K7</accession>
<dbReference type="InterPro" id="IPR010093">
    <property type="entry name" value="SinI_DNA-bd"/>
</dbReference>
<name>A0A382E6K7_9ZZZZ</name>
<dbReference type="NCBIfam" id="TIGR01764">
    <property type="entry name" value="excise"/>
    <property type="match status" value="1"/>
</dbReference>
<evidence type="ECO:0000259" key="1">
    <source>
        <dbReference type="Pfam" id="PF12728"/>
    </source>
</evidence>
<feature type="domain" description="Helix-turn-helix" evidence="1">
    <location>
        <begin position="6"/>
        <end position="52"/>
    </location>
</feature>
<sequence length="65" mass="7671">MNNGILGIKEVADYLNMKEQTVYRLVQQRKIPALKIGGQWKVKAEHIDKMFDEMLQEKLREIQLV</sequence>
<evidence type="ECO:0000313" key="2">
    <source>
        <dbReference type="EMBL" id="SVB45962.1"/>
    </source>
</evidence>
<dbReference type="SUPFAM" id="SSF46955">
    <property type="entry name" value="Putative DNA-binding domain"/>
    <property type="match status" value="1"/>
</dbReference>
<proteinExistence type="predicted"/>
<dbReference type="GO" id="GO:0003677">
    <property type="term" value="F:DNA binding"/>
    <property type="evidence" value="ECO:0007669"/>
    <property type="project" value="InterPro"/>
</dbReference>
<gene>
    <name evidence="2" type="ORF">METZ01_LOCUS198816</name>
</gene>
<dbReference type="Pfam" id="PF12728">
    <property type="entry name" value="HTH_17"/>
    <property type="match status" value="1"/>
</dbReference>
<dbReference type="InterPro" id="IPR009061">
    <property type="entry name" value="DNA-bd_dom_put_sf"/>
</dbReference>
<dbReference type="AlphaFoldDB" id="A0A382E6K7"/>
<dbReference type="EMBL" id="UINC01042818">
    <property type="protein sequence ID" value="SVB45962.1"/>
    <property type="molecule type" value="Genomic_DNA"/>
</dbReference>